<reference evidence="3 4" key="1">
    <citation type="journal article" date="2021" name="BMC Biol.">
        <title>Horizontally acquired antibacterial genes associated with adaptive radiation of ladybird beetles.</title>
        <authorList>
            <person name="Li H.S."/>
            <person name="Tang X.F."/>
            <person name="Huang Y.H."/>
            <person name="Xu Z.Y."/>
            <person name="Chen M.L."/>
            <person name="Du X.Y."/>
            <person name="Qiu B.Y."/>
            <person name="Chen P.T."/>
            <person name="Zhang W."/>
            <person name="Slipinski A."/>
            <person name="Escalona H.E."/>
            <person name="Waterhouse R.M."/>
            <person name="Zwick A."/>
            <person name="Pang H."/>
        </authorList>
    </citation>
    <scope>NUCLEOTIDE SEQUENCE [LARGE SCALE GENOMIC DNA]</scope>
    <source>
        <strain evidence="3">SYSU2018</strain>
    </source>
</reference>
<dbReference type="Pfam" id="PF09791">
    <property type="entry name" value="Oxidored-like"/>
    <property type="match status" value="1"/>
</dbReference>
<evidence type="ECO:0000256" key="1">
    <source>
        <dbReference type="SAM" id="MobiDB-lite"/>
    </source>
</evidence>
<dbReference type="AlphaFoldDB" id="A0ABD2N8B3"/>
<dbReference type="InterPro" id="IPR039251">
    <property type="entry name" value="OXLD1"/>
</dbReference>
<dbReference type="InterPro" id="IPR019180">
    <property type="entry name" value="Oxidoreductase-like_N"/>
</dbReference>
<evidence type="ECO:0000313" key="4">
    <source>
        <dbReference type="Proteomes" id="UP001516400"/>
    </source>
</evidence>
<dbReference type="PANTHER" id="PTHR21193">
    <property type="entry name" value="OXIDOREDUCTASE-LIKE DOMAIN-CONTAINING PROTEIN 1"/>
    <property type="match status" value="1"/>
</dbReference>
<dbReference type="PANTHER" id="PTHR21193:SF3">
    <property type="entry name" value="OXIDOREDUCTASE-LIKE DOMAIN-CONTAINING PROTEIN 1"/>
    <property type="match status" value="1"/>
</dbReference>
<feature type="region of interest" description="Disordered" evidence="1">
    <location>
        <begin position="40"/>
        <end position="62"/>
    </location>
</feature>
<dbReference type="Proteomes" id="UP001516400">
    <property type="component" value="Unassembled WGS sequence"/>
</dbReference>
<organism evidence="3 4">
    <name type="scientific">Cryptolaemus montrouzieri</name>
    <dbReference type="NCBI Taxonomy" id="559131"/>
    <lineage>
        <taxon>Eukaryota</taxon>
        <taxon>Metazoa</taxon>
        <taxon>Ecdysozoa</taxon>
        <taxon>Arthropoda</taxon>
        <taxon>Hexapoda</taxon>
        <taxon>Insecta</taxon>
        <taxon>Pterygota</taxon>
        <taxon>Neoptera</taxon>
        <taxon>Endopterygota</taxon>
        <taxon>Coleoptera</taxon>
        <taxon>Polyphaga</taxon>
        <taxon>Cucujiformia</taxon>
        <taxon>Coccinelloidea</taxon>
        <taxon>Coccinellidae</taxon>
        <taxon>Scymninae</taxon>
        <taxon>Scymnini</taxon>
        <taxon>Cryptolaemus</taxon>
    </lineage>
</organism>
<gene>
    <name evidence="3" type="ORF">HHI36_015852</name>
</gene>
<proteinExistence type="predicted"/>
<protein>
    <recommendedName>
        <fullName evidence="2">Oxidoreductase-like domain-containing protein</fullName>
    </recommendedName>
</protein>
<feature type="domain" description="Oxidoreductase-like" evidence="2">
    <location>
        <begin position="60"/>
        <end position="87"/>
    </location>
</feature>
<evidence type="ECO:0000259" key="2">
    <source>
        <dbReference type="Pfam" id="PF09791"/>
    </source>
</evidence>
<name>A0ABD2N8B3_9CUCU</name>
<sequence length="121" mass="13876">MMQKILEKGVEAMRTFILRQSRTCAKYLCTSKHGQLENEIKGKNSESTLVESQNESNELPEEPTTCCMSGCANCVWLDYAEKMSAYFKDGGDKAIKEINEKVNDPNIRAFLMQELRMRKIK</sequence>
<comment type="caution">
    <text evidence="3">The sequence shown here is derived from an EMBL/GenBank/DDBJ whole genome shotgun (WGS) entry which is preliminary data.</text>
</comment>
<evidence type="ECO:0000313" key="3">
    <source>
        <dbReference type="EMBL" id="KAL3274466.1"/>
    </source>
</evidence>
<feature type="compositionally biased region" description="Polar residues" evidence="1">
    <location>
        <begin position="45"/>
        <end position="57"/>
    </location>
</feature>
<accession>A0ABD2N8B3</accession>
<keyword evidence="4" id="KW-1185">Reference proteome</keyword>
<dbReference type="EMBL" id="JABFTP020000062">
    <property type="protein sequence ID" value="KAL3274466.1"/>
    <property type="molecule type" value="Genomic_DNA"/>
</dbReference>